<dbReference type="SUPFAM" id="SSF53474">
    <property type="entry name" value="alpha/beta-Hydrolases"/>
    <property type="match status" value="1"/>
</dbReference>
<evidence type="ECO:0000313" key="3">
    <source>
        <dbReference type="EMBL" id="OWK46458.1"/>
    </source>
</evidence>
<evidence type="ECO:0000259" key="2">
    <source>
        <dbReference type="Pfam" id="PF12697"/>
    </source>
</evidence>
<evidence type="ECO:0000256" key="1">
    <source>
        <dbReference type="ARBA" id="ARBA00038115"/>
    </source>
</evidence>
<dbReference type="PANTHER" id="PTHR22946:SF12">
    <property type="entry name" value="CONIDIAL PIGMENT BIOSYNTHESIS PROTEIN AYG1 (AFU_ORTHOLOGUE AFUA_2G17550)"/>
    <property type="match status" value="1"/>
</dbReference>
<evidence type="ECO:0000313" key="4">
    <source>
        <dbReference type="Proteomes" id="UP000214646"/>
    </source>
</evidence>
<dbReference type="InterPro" id="IPR029058">
    <property type="entry name" value="AB_hydrolase_fold"/>
</dbReference>
<keyword evidence="3" id="KW-0645">Protease</keyword>
<accession>A0A225E6M6</accession>
<comment type="caution">
    <text evidence="3">The sequence shown here is derived from an EMBL/GenBank/DDBJ whole genome shotgun (WGS) entry which is preliminary data.</text>
</comment>
<dbReference type="InterPro" id="IPR050261">
    <property type="entry name" value="FrsA_esterase"/>
</dbReference>
<dbReference type="Proteomes" id="UP000214646">
    <property type="component" value="Unassembled WGS sequence"/>
</dbReference>
<name>A0A225E6M6_9BACT</name>
<protein>
    <submittedName>
        <fullName evidence="3">Dipeptidyl aminopeptidase</fullName>
    </submittedName>
</protein>
<dbReference type="Pfam" id="PF12697">
    <property type="entry name" value="Abhydrolase_6"/>
    <property type="match status" value="1"/>
</dbReference>
<dbReference type="InterPro" id="IPR000073">
    <property type="entry name" value="AB_hydrolase_1"/>
</dbReference>
<dbReference type="Gene3D" id="1.20.1440.110">
    <property type="entry name" value="acylaminoacyl peptidase"/>
    <property type="match status" value="1"/>
</dbReference>
<gene>
    <name evidence="3" type="ORF">FRUB_00157</name>
</gene>
<dbReference type="AlphaFoldDB" id="A0A225E6M6"/>
<organism evidence="3 4">
    <name type="scientific">Fimbriiglobus ruber</name>
    <dbReference type="NCBI Taxonomy" id="1908690"/>
    <lineage>
        <taxon>Bacteria</taxon>
        <taxon>Pseudomonadati</taxon>
        <taxon>Planctomycetota</taxon>
        <taxon>Planctomycetia</taxon>
        <taxon>Gemmatales</taxon>
        <taxon>Gemmataceae</taxon>
        <taxon>Fimbriiglobus</taxon>
    </lineage>
</organism>
<dbReference type="Gene3D" id="3.40.50.1820">
    <property type="entry name" value="alpha/beta hydrolase"/>
    <property type="match status" value="1"/>
</dbReference>
<keyword evidence="4" id="KW-1185">Reference proteome</keyword>
<sequence>MATPAKFPFFPDNEEFWFETQRAFGASSYGASEFGEVLATVSRIASGDYEGWHAEWNVTAERVFAEAEAQRAAGHRVSARDGYLRAATYFRTSEFFLHGNPDDPRIQAAYEKATRAYRLGCPLYDTPILPVEIPYEGTTLPGYFHRVDDTEAKRPLFIMHTGFDGSAEEMHNESARAGVERGWNVLVFDGPGQYGPIHRERLPFRPDWENVVTPVVDFALTLPGVDPERIALMGVSFGGYLAPRAAAFERRISALVANDGIYDFGVTQLASVPPDQREAFIAALNQKDAPELDRQIVAGAQRSPSAKWAMDQAGYVMGEPTPHATVAKVLKFNLRDGIAEQIACPTLVLDSEEDLYLKGQPDELFKRLTCPKTLIRFTTAEGAGAHCQVGADRLANARIFDWLDDTFGLTGHR</sequence>
<dbReference type="RefSeq" id="WP_088251678.1">
    <property type="nucleotide sequence ID" value="NZ_NIDE01000001.1"/>
</dbReference>
<dbReference type="EMBL" id="NIDE01000001">
    <property type="protein sequence ID" value="OWK46458.1"/>
    <property type="molecule type" value="Genomic_DNA"/>
</dbReference>
<dbReference type="GO" id="GO:0004177">
    <property type="term" value="F:aminopeptidase activity"/>
    <property type="evidence" value="ECO:0007669"/>
    <property type="project" value="UniProtKB-KW"/>
</dbReference>
<dbReference type="OrthoDB" id="9805123at2"/>
<feature type="domain" description="AB hydrolase-1" evidence="2">
    <location>
        <begin position="180"/>
        <end position="387"/>
    </location>
</feature>
<reference evidence="4" key="1">
    <citation type="submission" date="2017-06" db="EMBL/GenBank/DDBJ databases">
        <title>Genome analysis of Fimbriiglobus ruber SP5, the first member of the order Planctomycetales with confirmed chitinolytic capability.</title>
        <authorList>
            <person name="Ravin N.V."/>
            <person name="Rakitin A.L."/>
            <person name="Ivanova A.A."/>
            <person name="Beletsky A.V."/>
            <person name="Kulichevskaya I.S."/>
            <person name="Mardanov A.V."/>
            <person name="Dedysh S.N."/>
        </authorList>
    </citation>
    <scope>NUCLEOTIDE SEQUENCE [LARGE SCALE GENOMIC DNA]</scope>
    <source>
        <strain evidence="4">SP5</strain>
    </source>
</reference>
<dbReference type="PANTHER" id="PTHR22946">
    <property type="entry name" value="DIENELACTONE HYDROLASE DOMAIN-CONTAINING PROTEIN-RELATED"/>
    <property type="match status" value="1"/>
</dbReference>
<comment type="similarity">
    <text evidence="1">Belongs to the AB hydrolase superfamily. FUS2 hydrolase family.</text>
</comment>
<keyword evidence="3" id="KW-0031">Aminopeptidase</keyword>
<keyword evidence="3" id="KW-0378">Hydrolase</keyword>
<proteinExistence type="inferred from homology"/>